<dbReference type="SFLD" id="SFLDG01067">
    <property type="entry name" value="SPASM/twitch_domain_containing"/>
    <property type="match status" value="1"/>
</dbReference>
<accession>A0A0F9NS52</accession>
<dbReference type="SUPFAM" id="SSF102114">
    <property type="entry name" value="Radical SAM enzymes"/>
    <property type="match status" value="1"/>
</dbReference>
<evidence type="ECO:0000256" key="2">
    <source>
        <dbReference type="ARBA" id="ARBA00022485"/>
    </source>
</evidence>
<dbReference type="CDD" id="cd01335">
    <property type="entry name" value="Radical_SAM"/>
    <property type="match status" value="1"/>
</dbReference>
<dbReference type="Pfam" id="PF13186">
    <property type="entry name" value="SPASM"/>
    <property type="match status" value="1"/>
</dbReference>
<dbReference type="GO" id="GO:0003824">
    <property type="term" value="F:catalytic activity"/>
    <property type="evidence" value="ECO:0007669"/>
    <property type="project" value="InterPro"/>
</dbReference>
<comment type="cofactor">
    <cofactor evidence="1">
        <name>[4Fe-4S] cluster</name>
        <dbReference type="ChEBI" id="CHEBI:49883"/>
    </cofactor>
</comment>
<evidence type="ECO:0000256" key="3">
    <source>
        <dbReference type="ARBA" id="ARBA00022691"/>
    </source>
</evidence>
<dbReference type="InterPro" id="IPR050377">
    <property type="entry name" value="Radical_SAM_PqqE_MftC-like"/>
</dbReference>
<dbReference type="CDD" id="cd21109">
    <property type="entry name" value="SPASM"/>
    <property type="match status" value="1"/>
</dbReference>
<keyword evidence="6" id="KW-0411">Iron-sulfur</keyword>
<dbReference type="PROSITE" id="PS51918">
    <property type="entry name" value="RADICAL_SAM"/>
    <property type="match status" value="1"/>
</dbReference>
<comment type="caution">
    <text evidence="8">The sequence shown here is derived from an EMBL/GenBank/DDBJ whole genome shotgun (WGS) entry which is preliminary data.</text>
</comment>
<evidence type="ECO:0000256" key="5">
    <source>
        <dbReference type="ARBA" id="ARBA00023004"/>
    </source>
</evidence>
<keyword evidence="3" id="KW-0949">S-adenosyl-L-methionine</keyword>
<dbReference type="SFLD" id="SFLDG01387">
    <property type="entry name" value="BtrN-like_SPASM_domain_contain"/>
    <property type="match status" value="1"/>
</dbReference>
<evidence type="ECO:0000256" key="4">
    <source>
        <dbReference type="ARBA" id="ARBA00022723"/>
    </source>
</evidence>
<reference evidence="8" key="1">
    <citation type="journal article" date="2015" name="Nature">
        <title>Complex archaea that bridge the gap between prokaryotes and eukaryotes.</title>
        <authorList>
            <person name="Spang A."/>
            <person name="Saw J.H."/>
            <person name="Jorgensen S.L."/>
            <person name="Zaremba-Niedzwiedzka K."/>
            <person name="Martijn J."/>
            <person name="Lind A.E."/>
            <person name="van Eijk R."/>
            <person name="Schleper C."/>
            <person name="Guy L."/>
            <person name="Ettema T.J."/>
        </authorList>
    </citation>
    <scope>NUCLEOTIDE SEQUENCE</scope>
</reference>
<gene>
    <name evidence="8" type="ORF">LCGC14_0916650</name>
</gene>
<evidence type="ECO:0000313" key="8">
    <source>
        <dbReference type="EMBL" id="KKN22300.1"/>
    </source>
</evidence>
<proteinExistence type="predicted"/>
<dbReference type="GO" id="GO:0046872">
    <property type="term" value="F:metal ion binding"/>
    <property type="evidence" value="ECO:0007669"/>
    <property type="project" value="UniProtKB-KW"/>
</dbReference>
<dbReference type="InterPro" id="IPR034391">
    <property type="entry name" value="AdoMet-like_SPASM_containing"/>
</dbReference>
<dbReference type="InterPro" id="IPR058240">
    <property type="entry name" value="rSAM_sf"/>
</dbReference>
<dbReference type="Gene3D" id="3.20.20.70">
    <property type="entry name" value="Aldolase class I"/>
    <property type="match status" value="1"/>
</dbReference>
<dbReference type="GO" id="GO:0051536">
    <property type="term" value="F:iron-sulfur cluster binding"/>
    <property type="evidence" value="ECO:0007669"/>
    <property type="project" value="UniProtKB-KW"/>
</dbReference>
<dbReference type="InterPro" id="IPR007197">
    <property type="entry name" value="rSAM"/>
</dbReference>
<dbReference type="PANTHER" id="PTHR11228:SF7">
    <property type="entry name" value="PQQA PEPTIDE CYCLASE"/>
    <property type="match status" value="1"/>
</dbReference>
<evidence type="ECO:0000256" key="6">
    <source>
        <dbReference type="ARBA" id="ARBA00023014"/>
    </source>
</evidence>
<keyword evidence="5" id="KW-0408">Iron</keyword>
<evidence type="ECO:0000259" key="7">
    <source>
        <dbReference type="PROSITE" id="PS51918"/>
    </source>
</evidence>
<organism evidence="8">
    <name type="scientific">marine sediment metagenome</name>
    <dbReference type="NCBI Taxonomy" id="412755"/>
    <lineage>
        <taxon>unclassified sequences</taxon>
        <taxon>metagenomes</taxon>
        <taxon>ecological metagenomes</taxon>
    </lineage>
</organism>
<sequence>MFKIRKFLRTGIKKILKLIFKIDFFKAFTRRIYEKKRLDFPSMVQIEITNACNAQCLMCPHDKLTRQKGSIDANLYKKIIDESAENKIRVNTILPNHFGEPLINPHLYDYIKYAREKVPKSEICIFTNGSLLNKENAIKIIESGLDVISISFDGFSKNTYERIRLNLNFDEVNTNITRLLDLKKKMKKKTPRIELAYVEIEENKRETEEFINRWESLVDNVNIGVFCNWGGMVPGKEVDKENIASALNPKRSPCTRLWSHLLIFRNGDVPLCCQDFDGKNILGNVATSSIREIWNGEVLSRYRDLHIKGKFNEIHICKECNFWKQQGEPIWWW</sequence>
<protein>
    <recommendedName>
        <fullName evidence="7">Radical SAM core domain-containing protein</fullName>
    </recommendedName>
</protein>
<feature type="domain" description="Radical SAM core" evidence="7">
    <location>
        <begin position="38"/>
        <end position="268"/>
    </location>
</feature>
<dbReference type="InterPro" id="IPR023885">
    <property type="entry name" value="4Fe4S-binding_SPASM_dom"/>
</dbReference>
<evidence type="ECO:0000256" key="1">
    <source>
        <dbReference type="ARBA" id="ARBA00001966"/>
    </source>
</evidence>
<dbReference type="InterPro" id="IPR013785">
    <property type="entry name" value="Aldolase_TIM"/>
</dbReference>
<keyword evidence="4" id="KW-0479">Metal-binding</keyword>
<dbReference type="PANTHER" id="PTHR11228">
    <property type="entry name" value="RADICAL SAM DOMAIN PROTEIN"/>
    <property type="match status" value="1"/>
</dbReference>
<dbReference type="Pfam" id="PF04055">
    <property type="entry name" value="Radical_SAM"/>
    <property type="match status" value="1"/>
</dbReference>
<dbReference type="SFLD" id="SFLDS00029">
    <property type="entry name" value="Radical_SAM"/>
    <property type="match status" value="1"/>
</dbReference>
<dbReference type="AlphaFoldDB" id="A0A0F9NS52"/>
<keyword evidence="2" id="KW-0004">4Fe-4S</keyword>
<dbReference type="EMBL" id="LAZR01003073">
    <property type="protein sequence ID" value="KKN22300.1"/>
    <property type="molecule type" value="Genomic_DNA"/>
</dbReference>
<name>A0A0F9NS52_9ZZZZ</name>